<gene>
    <name evidence="2" type="ORF">ACFR9U_16075</name>
</gene>
<keyword evidence="2" id="KW-0255">Endonuclease</keyword>
<organism evidence="2 3">
    <name type="scientific">Halorientalis brevis</name>
    <dbReference type="NCBI Taxonomy" id="1126241"/>
    <lineage>
        <taxon>Archaea</taxon>
        <taxon>Methanobacteriati</taxon>
        <taxon>Methanobacteriota</taxon>
        <taxon>Stenosarchaea group</taxon>
        <taxon>Halobacteria</taxon>
        <taxon>Halobacteriales</taxon>
        <taxon>Haloarculaceae</taxon>
        <taxon>Halorientalis</taxon>
    </lineage>
</organism>
<dbReference type="Pfam" id="PF03372">
    <property type="entry name" value="Exo_endo_phos"/>
    <property type="match status" value="1"/>
</dbReference>
<keyword evidence="2" id="KW-0378">Hydrolase</keyword>
<protein>
    <submittedName>
        <fullName evidence="2">Endonuclease/exonuclease/phosphatase family protein</fullName>
    </submittedName>
</protein>
<evidence type="ECO:0000259" key="1">
    <source>
        <dbReference type="Pfam" id="PF03372"/>
    </source>
</evidence>
<dbReference type="GO" id="GO:0004519">
    <property type="term" value="F:endonuclease activity"/>
    <property type="evidence" value="ECO:0007669"/>
    <property type="project" value="UniProtKB-KW"/>
</dbReference>
<dbReference type="SUPFAM" id="SSF56219">
    <property type="entry name" value="DNase I-like"/>
    <property type="match status" value="1"/>
</dbReference>
<reference evidence="2 3" key="1">
    <citation type="journal article" date="2019" name="Int. J. Syst. Evol. Microbiol.">
        <title>The Global Catalogue of Microorganisms (GCM) 10K type strain sequencing project: providing services to taxonomists for standard genome sequencing and annotation.</title>
        <authorList>
            <consortium name="The Broad Institute Genomics Platform"/>
            <consortium name="The Broad Institute Genome Sequencing Center for Infectious Disease"/>
            <person name="Wu L."/>
            <person name="Ma J."/>
        </authorList>
    </citation>
    <scope>NUCLEOTIDE SEQUENCE [LARGE SCALE GENOMIC DNA]</scope>
    <source>
        <strain evidence="2 3">CGMCC 1.12125</strain>
    </source>
</reference>
<evidence type="ECO:0000313" key="2">
    <source>
        <dbReference type="EMBL" id="MFD1588496.1"/>
    </source>
</evidence>
<dbReference type="InterPro" id="IPR005135">
    <property type="entry name" value="Endo/exonuclease/phosphatase"/>
</dbReference>
<evidence type="ECO:0000313" key="3">
    <source>
        <dbReference type="Proteomes" id="UP001597119"/>
    </source>
</evidence>
<keyword evidence="2" id="KW-0540">Nuclease</keyword>
<comment type="caution">
    <text evidence="2">The sequence shown here is derived from an EMBL/GenBank/DDBJ whole genome shotgun (WGS) entry which is preliminary data.</text>
</comment>
<accession>A0ABD6CFN2</accession>
<dbReference type="AlphaFoldDB" id="A0ABD6CFN2"/>
<keyword evidence="3" id="KW-1185">Reference proteome</keyword>
<name>A0ABD6CFN2_9EURY</name>
<dbReference type="EMBL" id="JBHUDJ010000013">
    <property type="protein sequence ID" value="MFD1588496.1"/>
    <property type="molecule type" value="Genomic_DNA"/>
</dbReference>
<feature type="domain" description="Endonuclease/exonuclease/phosphatase" evidence="1">
    <location>
        <begin position="5"/>
        <end position="226"/>
    </location>
</feature>
<dbReference type="InterPro" id="IPR036691">
    <property type="entry name" value="Endo/exonu/phosph_ase_sf"/>
</dbReference>
<sequence>MPTLVTWNCNMAFRKKKEQLLQHDPDILVIAECESPQSNGDWSDFSDWRWIGENEHKGLGIFARNGITLDSAFVDGDGGRYSIPVTTDTAIDLLGIWAMNDKQQPANRYIGQVYRSLQDYQDWIDSQTVVLGDFNWNVIWDESPKSPLCGNFAETVDILQSHELHSAYHTVTDTAFGNEEDATFYMHKSQDKEYHIDYIFAGGEILDSVASFSVGDYTDWIDASDHMPVICEFE</sequence>
<dbReference type="RefSeq" id="WP_345893433.1">
    <property type="nucleotide sequence ID" value="NZ_JALLGV010000013.1"/>
</dbReference>
<dbReference type="Gene3D" id="3.60.10.10">
    <property type="entry name" value="Endonuclease/exonuclease/phosphatase"/>
    <property type="match status" value="1"/>
</dbReference>
<dbReference type="Proteomes" id="UP001597119">
    <property type="component" value="Unassembled WGS sequence"/>
</dbReference>
<proteinExistence type="predicted"/>